<comment type="function">
    <text evidence="11">Functions as an RNA ligase, in vitro. The ligation reaction entails three nucleotidyl transfer steps. In the first step, the RNA ligase reacts with ATP in the absence of nucleic acid to form a covalent ligase-AMP intermediate and release pyrophosphate. In step 2, the ligase-AMP binds to the nucleic acid and transfers the adenylate to the 5'-PO4 terminus to form an adenylylated intermediate. In step 3, the RNA ligase directs the attack of the 3'-OH on the 5'-phosphoanhydride linkage, resulting in a repaired 3'-5' phosphodiester and release of AMP. Exhibits selectivity for single-stranded RNA substrates and may not have nick-sealing activity on double-stranded DNA-RNA hybrids. May play a role in maintaining RNA integrity under stress conditions, for example in response to reactive oxygen species (ROS).</text>
</comment>
<dbReference type="GO" id="GO:0042245">
    <property type="term" value="P:RNA repair"/>
    <property type="evidence" value="ECO:0007669"/>
    <property type="project" value="UniProtKB-KW"/>
</dbReference>
<evidence type="ECO:0000256" key="9">
    <source>
        <dbReference type="ARBA" id="ARBA00035168"/>
    </source>
</evidence>
<keyword evidence="7" id="KW-0067">ATP-binding</keyword>
<sequence length="374" mass="42947">RSHLILQTRNQSITAYTADLGQEINQWFHTGIAIRFGYSFQKFETIFYNYLMYKNHVNGKIKCIFEIDIVQNGKDRQTVVAGEHLTESFSKCLKNHVLRPTIKLDGTSCYVAKFNGKSWLYARHDVKPNKMVSRKYKQYQKNYGLKKEGFVWNLETDYNFPKNWIAAHNNPFDGSMCSKPIPAENGHLVGWVPVDPSVRTHLWHLSAVDLIGGFFLCLNENAEDESLIAQIALLDDYLGATFELIGTKVNGNPYDIGTSNFPVHFYVQHGELSLKNPPEISKKELSNWFVQQKDGLVEGIVWHGPDGNMFKIHRHHLGLPWPVKNLPFSNRTVYIDCNGYACAENVLLNKIVIYSGKTFDKIKNLFNDEPYNFS</sequence>
<dbReference type="GO" id="GO:0000302">
    <property type="term" value="P:response to reactive oxygen species"/>
    <property type="evidence" value="ECO:0007669"/>
    <property type="project" value="InterPro"/>
</dbReference>
<name>T2M9H8_HYDVU</name>
<evidence type="ECO:0000313" key="12">
    <source>
        <dbReference type="EMBL" id="CDG68716.1"/>
    </source>
</evidence>
<evidence type="ECO:0000256" key="10">
    <source>
        <dbReference type="ARBA" id="ARBA00035432"/>
    </source>
</evidence>
<dbReference type="PANTHER" id="PTHR31219">
    <property type="entry name" value="CHROMOSOME 28 C12ORF29 HOMOLOG"/>
    <property type="match status" value="1"/>
</dbReference>
<gene>
    <name evidence="12" type="primary">C12orf29</name>
</gene>
<proteinExistence type="evidence at transcript level"/>
<evidence type="ECO:0000256" key="7">
    <source>
        <dbReference type="ARBA" id="ARBA00022840"/>
    </source>
</evidence>
<dbReference type="GO" id="GO:0003972">
    <property type="term" value="F:RNA ligase (ATP) activity"/>
    <property type="evidence" value="ECO:0007669"/>
    <property type="project" value="UniProtKB-EC"/>
</dbReference>
<keyword evidence="4" id="KW-0436">Ligase</keyword>
<dbReference type="AlphaFoldDB" id="T2M9H8"/>
<keyword evidence="6" id="KW-0692">RNA repair</keyword>
<comment type="cofactor">
    <cofactor evidence="2">
        <name>Mg(2+)</name>
        <dbReference type="ChEBI" id="CHEBI:18420"/>
    </cofactor>
</comment>
<evidence type="ECO:0000256" key="3">
    <source>
        <dbReference type="ARBA" id="ARBA00012724"/>
    </source>
</evidence>
<protein>
    <recommendedName>
        <fullName evidence="9">RNA ligase 1</fullName>
        <ecNumber evidence="3">6.5.1.3</ecNumber>
    </recommendedName>
    <alternativeName>
        <fullName evidence="10">RNA ligase</fullName>
    </alternativeName>
</protein>
<comment type="catalytic activity">
    <reaction evidence="8">
        <text>ATP + (ribonucleotide)n-3'-hydroxyl + 5'-phospho-(ribonucleotide)m = (ribonucleotide)n+m + AMP + diphosphate.</text>
        <dbReference type="EC" id="6.5.1.3"/>
    </reaction>
</comment>
<evidence type="ECO:0000256" key="4">
    <source>
        <dbReference type="ARBA" id="ARBA00022598"/>
    </source>
</evidence>
<evidence type="ECO:0000256" key="6">
    <source>
        <dbReference type="ARBA" id="ARBA00022800"/>
    </source>
</evidence>
<dbReference type="GO" id="GO:0005524">
    <property type="term" value="F:ATP binding"/>
    <property type="evidence" value="ECO:0007669"/>
    <property type="project" value="UniProtKB-KW"/>
</dbReference>
<evidence type="ECO:0000256" key="5">
    <source>
        <dbReference type="ARBA" id="ARBA00022741"/>
    </source>
</evidence>
<dbReference type="EMBL" id="HAAD01002484">
    <property type="protein sequence ID" value="CDG68716.1"/>
    <property type="molecule type" value="mRNA"/>
</dbReference>
<reference evidence="12" key="1">
    <citation type="journal article" date="2013" name="Genome Biol. Evol.">
        <title>Punctuated emergences of genetic and phenotypic innovations in eumetazoan, bilaterian, euteleostome, and hominidae ancestors.</title>
        <authorList>
            <person name="Wenger Y."/>
            <person name="Galliot B."/>
        </authorList>
    </citation>
    <scope>NUCLEOTIDE SEQUENCE</scope>
    <source>
        <tissue evidence="12">Whole animals</tissue>
    </source>
</reference>
<evidence type="ECO:0000256" key="11">
    <source>
        <dbReference type="ARBA" id="ARBA00045151"/>
    </source>
</evidence>
<keyword evidence="5" id="KW-0547">Nucleotide-binding</keyword>
<dbReference type="InterPro" id="IPR041211">
    <property type="entry name" value="RLIG1"/>
</dbReference>
<organism evidence="12">
    <name type="scientific">Hydra vulgaris</name>
    <name type="common">Hydra</name>
    <name type="synonym">Hydra attenuata</name>
    <dbReference type="NCBI Taxonomy" id="6087"/>
    <lineage>
        <taxon>Eukaryota</taxon>
        <taxon>Metazoa</taxon>
        <taxon>Cnidaria</taxon>
        <taxon>Hydrozoa</taxon>
        <taxon>Hydroidolina</taxon>
        <taxon>Anthoathecata</taxon>
        <taxon>Aplanulata</taxon>
        <taxon>Hydridae</taxon>
        <taxon>Hydra</taxon>
    </lineage>
</organism>
<accession>T2M9H8</accession>
<evidence type="ECO:0000256" key="8">
    <source>
        <dbReference type="ARBA" id="ARBA00034038"/>
    </source>
</evidence>
<dbReference type="EC" id="6.5.1.3" evidence="3"/>
<dbReference type="OrthoDB" id="6021187at2759"/>
<comment type="cofactor">
    <cofactor evidence="1">
        <name>Mn(2+)</name>
        <dbReference type="ChEBI" id="CHEBI:29035"/>
    </cofactor>
</comment>
<dbReference type="PANTHER" id="PTHR31219:SF2">
    <property type="entry name" value="RNA LIGASE 1"/>
    <property type="match status" value="1"/>
</dbReference>
<evidence type="ECO:0000256" key="1">
    <source>
        <dbReference type="ARBA" id="ARBA00001936"/>
    </source>
</evidence>
<dbReference type="Pfam" id="PF17720">
    <property type="entry name" value="RLIG1"/>
    <property type="match status" value="1"/>
</dbReference>
<feature type="non-terminal residue" evidence="12">
    <location>
        <position position="1"/>
    </location>
</feature>
<evidence type="ECO:0000256" key="2">
    <source>
        <dbReference type="ARBA" id="ARBA00001946"/>
    </source>
</evidence>